<proteinExistence type="predicted"/>
<sequence>MWEGHAGTTGGVRNWHRQRLSVEMTAYIRKKSVSEW</sequence>
<reference evidence="1 2" key="2">
    <citation type="submission" date="2007-04" db="EMBL/GenBank/DDBJ databases">
        <title>Draft genome sequence of Dorea longicatena (DSM 13814).</title>
        <authorList>
            <person name="Sudarsanam P."/>
            <person name="Ley R."/>
            <person name="Guruge J."/>
            <person name="Turnbaugh P.J."/>
            <person name="Mahowald M."/>
            <person name="Liep D."/>
            <person name="Gordon J."/>
        </authorList>
    </citation>
    <scope>NUCLEOTIDE SEQUENCE [LARGE SCALE GENOMIC DNA]</scope>
    <source>
        <strain evidence="1 2">DSM 13814</strain>
    </source>
</reference>
<protein>
    <submittedName>
        <fullName evidence="1">Uncharacterized protein</fullName>
    </submittedName>
</protein>
<dbReference type="EMBL" id="AAXB02000002">
    <property type="protein sequence ID" value="EDM63788.1"/>
    <property type="molecule type" value="Genomic_DNA"/>
</dbReference>
<gene>
    <name evidence="1" type="ORF">DORLON_00465</name>
</gene>
<dbReference type="HOGENOM" id="CLU_3355863_0_0_9"/>
<evidence type="ECO:0000313" key="2">
    <source>
        <dbReference type="Proteomes" id="UP000004016"/>
    </source>
</evidence>
<reference evidence="1 2" key="1">
    <citation type="submission" date="2007-03" db="EMBL/GenBank/DDBJ databases">
        <authorList>
            <person name="Fulton L."/>
            <person name="Clifton S."/>
            <person name="Fulton B."/>
            <person name="Xu J."/>
            <person name="Minx P."/>
            <person name="Pepin K.H."/>
            <person name="Johnson M."/>
            <person name="Thiruvilangam P."/>
            <person name="Bhonagiri V."/>
            <person name="Nash W.E."/>
            <person name="Mardis E.R."/>
            <person name="Wilson R.K."/>
        </authorList>
    </citation>
    <scope>NUCLEOTIDE SEQUENCE [LARGE SCALE GENOMIC DNA]</scope>
    <source>
        <strain evidence="1 2">DSM 13814</strain>
    </source>
</reference>
<dbReference type="Proteomes" id="UP000004016">
    <property type="component" value="Unassembled WGS sequence"/>
</dbReference>
<comment type="caution">
    <text evidence="1">The sequence shown here is derived from an EMBL/GenBank/DDBJ whole genome shotgun (WGS) entry which is preliminary data.</text>
</comment>
<evidence type="ECO:0000313" key="1">
    <source>
        <dbReference type="EMBL" id="EDM63788.1"/>
    </source>
</evidence>
<accession>A6BDU9</accession>
<name>A6BDU9_9FIRM</name>
<dbReference type="AlphaFoldDB" id="A6BDU9"/>
<organism evidence="1 2">
    <name type="scientific">Dorea longicatena DSM 13814</name>
    <dbReference type="NCBI Taxonomy" id="411462"/>
    <lineage>
        <taxon>Bacteria</taxon>
        <taxon>Bacillati</taxon>
        <taxon>Bacillota</taxon>
        <taxon>Clostridia</taxon>
        <taxon>Lachnospirales</taxon>
        <taxon>Lachnospiraceae</taxon>
        <taxon>Dorea</taxon>
    </lineage>
</organism>